<dbReference type="EMBL" id="JAROKS010000018">
    <property type="protein sequence ID" value="KAK1793114.1"/>
    <property type="molecule type" value="Genomic_DNA"/>
</dbReference>
<dbReference type="Proteomes" id="UP001239994">
    <property type="component" value="Unassembled WGS sequence"/>
</dbReference>
<feature type="region of interest" description="Disordered" evidence="1">
    <location>
        <begin position="61"/>
        <end position="148"/>
    </location>
</feature>
<keyword evidence="3" id="KW-1185">Reference proteome</keyword>
<dbReference type="AlphaFoldDB" id="A0AAD9DUD6"/>
<accession>A0AAD9DUD6</accession>
<name>A0AAD9DUD6_9TELE</name>
<sequence>MGGSDCEEDPAIEVEEVPHGDLLSQSDITGSKNDEPPAPKALPRACHPGASKLLQVTWKEVSLREEVTPPPKANSPRAHAPTPKPRRGKKAAAPVPAPEKDNKSGVLPETHAPKPEQPPLPKRAKDNPPEASRSPADDWGTGVKCDLD</sequence>
<evidence type="ECO:0000256" key="1">
    <source>
        <dbReference type="SAM" id="MobiDB-lite"/>
    </source>
</evidence>
<gene>
    <name evidence="2" type="ORF">P4O66_011521</name>
</gene>
<evidence type="ECO:0000313" key="2">
    <source>
        <dbReference type="EMBL" id="KAK1793114.1"/>
    </source>
</evidence>
<evidence type="ECO:0000313" key="3">
    <source>
        <dbReference type="Proteomes" id="UP001239994"/>
    </source>
</evidence>
<feature type="region of interest" description="Disordered" evidence="1">
    <location>
        <begin position="1"/>
        <end position="49"/>
    </location>
</feature>
<feature type="compositionally biased region" description="Acidic residues" evidence="1">
    <location>
        <begin position="1"/>
        <end position="15"/>
    </location>
</feature>
<organism evidence="2 3">
    <name type="scientific">Electrophorus voltai</name>
    <dbReference type="NCBI Taxonomy" id="2609070"/>
    <lineage>
        <taxon>Eukaryota</taxon>
        <taxon>Metazoa</taxon>
        <taxon>Chordata</taxon>
        <taxon>Craniata</taxon>
        <taxon>Vertebrata</taxon>
        <taxon>Euteleostomi</taxon>
        <taxon>Actinopterygii</taxon>
        <taxon>Neopterygii</taxon>
        <taxon>Teleostei</taxon>
        <taxon>Ostariophysi</taxon>
        <taxon>Gymnotiformes</taxon>
        <taxon>Gymnotoidei</taxon>
        <taxon>Gymnotidae</taxon>
        <taxon>Electrophorus</taxon>
    </lineage>
</organism>
<reference evidence="2" key="1">
    <citation type="submission" date="2023-03" db="EMBL/GenBank/DDBJ databases">
        <title>Electrophorus voltai genome.</title>
        <authorList>
            <person name="Bian C."/>
        </authorList>
    </citation>
    <scope>NUCLEOTIDE SEQUENCE</scope>
    <source>
        <strain evidence="2">CB-2022</strain>
        <tissue evidence="2">Muscle</tissue>
    </source>
</reference>
<comment type="caution">
    <text evidence="2">The sequence shown here is derived from an EMBL/GenBank/DDBJ whole genome shotgun (WGS) entry which is preliminary data.</text>
</comment>
<protein>
    <submittedName>
        <fullName evidence="2">Uncharacterized protein</fullName>
    </submittedName>
</protein>
<proteinExistence type="predicted"/>